<dbReference type="InterPro" id="IPR028087">
    <property type="entry name" value="Tad_N"/>
</dbReference>
<feature type="transmembrane region" description="Helical" evidence="1">
    <location>
        <begin position="18"/>
        <end position="40"/>
    </location>
</feature>
<evidence type="ECO:0000259" key="2">
    <source>
        <dbReference type="Pfam" id="PF13400"/>
    </source>
</evidence>
<reference evidence="3 4" key="1">
    <citation type="submission" date="2018-07" db="EMBL/GenBank/DDBJ databases">
        <title>Genomic Encyclopedia of Type Strains, Phase IV (KMG-IV): sequencing the most valuable type-strain genomes for metagenomic binning, comparative biology and taxonomic classification.</title>
        <authorList>
            <person name="Goeker M."/>
        </authorList>
    </citation>
    <scope>NUCLEOTIDE SEQUENCE [LARGE SCALE GENOMIC DNA]</scope>
    <source>
        <strain evidence="3 4">DSM 44952</strain>
    </source>
</reference>
<sequence>MRGGDGHLSAVGRGDDGIATVTACLVLAGLLAATLLIAHIGTVVVTRHRVQAAADLSALAAAGELAAGADTGCGRVDALARRMRVRVHACEVAEWDVTVTVTATVTAGPLGTRVVRATARAGPATEPGEPP</sequence>
<gene>
    <name evidence="3" type="ORF">DFR68_10979</name>
</gene>
<dbReference type="AlphaFoldDB" id="A0A370GTR3"/>
<dbReference type="InterPro" id="IPR021202">
    <property type="entry name" value="Rv3654c-like"/>
</dbReference>
<dbReference type="EMBL" id="QQAZ01000009">
    <property type="protein sequence ID" value="RDI47082.1"/>
    <property type="molecule type" value="Genomic_DNA"/>
</dbReference>
<comment type="caution">
    <text evidence="3">The sequence shown here is derived from an EMBL/GenBank/DDBJ whole genome shotgun (WGS) entry which is preliminary data.</text>
</comment>
<name>A0A370GTR3_9NOCA</name>
<evidence type="ECO:0000313" key="4">
    <source>
        <dbReference type="Proteomes" id="UP000255355"/>
    </source>
</evidence>
<dbReference type="Proteomes" id="UP000255355">
    <property type="component" value="Unassembled WGS sequence"/>
</dbReference>
<keyword evidence="1" id="KW-0812">Transmembrane</keyword>
<dbReference type="Pfam" id="PF13400">
    <property type="entry name" value="Tad"/>
    <property type="match status" value="1"/>
</dbReference>
<keyword evidence="4" id="KW-1185">Reference proteome</keyword>
<evidence type="ECO:0000256" key="1">
    <source>
        <dbReference type="SAM" id="Phobius"/>
    </source>
</evidence>
<accession>A0A370GTR3</accession>
<protein>
    <submittedName>
        <fullName evidence="3">Secretion/DNA translocation related TadE-like protein</fullName>
    </submittedName>
</protein>
<evidence type="ECO:0000313" key="3">
    <source>
        <dbReference type="EMBL" id="RDI47082.1"/>
    </source>
</evidence>
<feature type="domain" description="Putative Flp pilus-assembly TadG-like N-terminal" evidence="2">
    <location>
        <begin position="19"/>
        <end position="63"/>
    </location>
</feature>
<dbReference type="NCBIfam" id="TIGR03816">
    <property type="entry name" value="tadE_like_DECH"/>
    <property type="match status" value="1"/>
</dbReference>
<dbReference type="STRING" id="1210089.GCA_001613165_07880"/>
<keyword evidence="1" id="KW-0472">Membrane</keyword>
<keyword evidence="1" id="KW-1133">Transmembrane helix</keyword>
<proteinExistence type="predicted"/>
<organism evidence="3 4">
    <name type="scientific">Nocardia mexicana</name>
    <dbReference type="NCBI Taxonomy" id="279262"/>
    <lineage>
        <taxon>Bacteria</taxon>
        <taxon>Bacillati</taxon>
        <taxon>Actinomycetota</taxon>
        <taxon>Actinomycetes</taxon>
        <taxon>Mycobacteriales</taxon>
        <taxon>Nocardiaceae</taxon>
        <taxon>Nocardia</taxon>
    </lineage>
</organism>